<dbReference type="SUPFAM" id="SSF53590">
    <property type="entry name" value="Nucleoside hydrolase"/>
    <property type="match status" value="1"/>
</dbReference>
<gene>
    <name evidence="4" type="ORF">BKE38_22090</name>
</gene>
<dbReference type="InterPro" id="IPR015910">
    <property type="entry name" value="I/U_nuclsd_hydro_CS"/>
</dbReference>
<dbReference type="InterPro" id="IPR023186">
    <property type="entry name" value="IUNH"/>
</dbReference>
<protein>
    <submittedName>
        <fullName evidence="4">Cysteine hydrolase</fullName>
    </submittedName>
</protein>
<sequence>MTVTPRLVLLDCDPGTDDAIALWLALASPEIDLRLVTVAGGNVGLAQTLPNALAVVGLAGARVPVVAGADRPLVGRFRSETDVHGADGLGGVVLPPGPPATPGLAVDAIRDALRGAAPGSVTLVGIGPATNVALALSAEPALLDRVAEIVLMTGALGEGNWTQAAEFNAAMDPEALAVLLSCGRPVVLATLDLTAQAFVTPARIAALRAVPGGACLRAAAEILAAVPPSRRFGFKGVALHDPCAIAWLVAPGLFATREVAAAVVLDGADRGRTRIDRWGRDKAAARNALFLESLDADGFFAMLAERLSRLP</sequence>
<dbReference type="EMBL" id="MLCO01000249">
    <property type="protein sequence ID" value="ONG48239.1"/>
    <property type="molecule type" value="Genomic_DNA"/>
</dbReference>
<evidence type="ECO:0000256" key="1">
    <source>
        <dbReference type="ARBA" id="ARBA00022801"/>
    </source>
</evidence>
<dbReference type="GO" id="GO:0006152">
    <property type="term" value="P:purine nucleoside catabolic process"/>
    <property type="evidence" value="ECO:0007669"/>
    <property type="project" value="TreeGrafter"/>
</dbReference>
<reference evidence="4 5" key="1">
    <citation type="submission" date="2016-10" db="EMBL/GenBank/DDBJ databases">
        <title>Draft Genome sequence of Roseomonas sp. strain M3.</title>
        <authorList>
            <person name="Subhash Y."/>
            <person name="Lee S."/>
        </authorList>
    </citation>
    <scope>NUCLEOTIDE SEQUENCE [LARGE SCALE GENOMIC DNA]</scope>
    <source>
        <strain evidence="4 5">M3</strain>
    </source>
</reference>
<keyword evidence="5" id="KW-1185">Reference proteome</keyword>
<dbReference type="PANTHER" id="PTHR12304:SF4">
    <property type="entry name" value="URIDINE NUCLEOSIDASE"/>
    <property type="match status" value="1"/>
</dbReference>
<organism evidence="4 5">
    <name type="scientific">Teichococcus deserti</name>
    <dbReference type="NCBI Taxonomy" id="1817963"/>
    <lineage>
        <taxon>Bacteria</taxon>
        <taxon>Pseudomonadati</taxon>
        <taxon>Pseudomonadota</taxon>
        <taxon>Alphaproteobacteria</taxon>
        <taxon>Acetobacterales</taxon>
        <taxon>Roseomonadaceae</taxon>
        <taxon>Roseomonas</taxon>
    </lineage>
</organism>
<dbReference type="PANTHER" id="PTHR12304">
    <property type="entry name" value="INOSINE-URIDINE PREFERRING NUCLEOSIDE HYDROLASE"/>
    <property type="match status" value="1"/>
</dbReference>
<dbReference type="InterPro" id="IPR001910">
    <property type="entry name" value="Inosine/uridine_hydrolase_dom"/>
</dbReference>
<feature type="domain" description="Inosine/uridine-preferring nucleoside hydrolase" evidence="3">
    <location>
        <begin position="8"/>
        <end position="300"/>
    </location>
</feature>
<dbReference type="GO" id="GO:0045437">
    <property type="term" value="F:uridine nucleosidase activity"/>
    <property type="evidence" value="ECO:0007669"/>
    <property type="project" value="UniProtKB-ARBA"/>
</dbReference>
<dbReference type="GO" id="GO:0005829">
    <property type="term" value="C:cytosol"/>
    <property type="evidence" value="ECO:0007669"/>
    <property type="project" value="TreeGrafter"/>
</dbReference>
<accession>A0A1V2GYZ1</accession>
<evidence type="ECO:0000313" key="5">
    <source>
        <dbReference type="Proteomes" id="UP000188879"/>
    </source>
</evidence>
<evidence type="ECO:0000313" key="4">
    <source>
        <dbReference type="EMBL" id="ONG48239.1"/>
    </source>
</evidence>
<dbReference type="PROSITE" id="PS01247">
    <property type="entry name" value="IUNH"/>
    <property type="match status" value="1"/>
</dbReference>
<dbReference type="AlphaFoldDB" id="A0A1V2GYZ1"/>
<keyword evidence="2" id="KW-0326">Glycosidase</keyword>
<keyword evidence="1 4" id="KW-0378">Hydrolase</keyword>
<evidence type="ECO:0000256" key="2">
    <source>
        <dbReference type="ARBA" id="ARBA00023295"/>
    </source>
</evidence>
<dbReference type="InterPro" id="IPR036452">
    <property type="entry name" value="Ribo_hydro-like"/>
</dbReference>
<evidence type="ECO:0000259" key="3">
    <source>
        <dbReference type="Pfam" id="PF01156"/>
    </source>
</evidence>
<comment type="caution">
    <text evidence="4">The sequence shown here is derived from an EMBL/GenBank/DDBJ whole genome shotgun (WGS) entry which is preliminary data.</text>
</comment>
<name>A0A1V2GYZ1_9PROT</name>
<dbReference type="Proteomes" id="UP000188879">
    <property type="component" value="Unassembled WGS sequence"/>
</dbReference>
<dbReference type="GO" id="GO:0008477">
    <property type="term" value="F:purine nucleosidase activity"/>
    <property type="evidence" value="ECO:0007669"/>
    <property type="project" value="TreeGrafter"/>
</dbReference>
<dbReference type="Pfam" id="PF01156">
    <property type="entry name" value="IU_nuc_hydro"/>
    <property type="match status" value="1"/>
</dbReference>
<dbReference type="Gene3D" id="3.90.245.10">
    <property type="entry name" value="Ribonucleoside hydrolase-like"/>
    <property type="match status" value="1"/>
</dbReference>
<proteinExistence type="predicted"/>
<dbReference type="RefSeq" id="WP_076959469.1">
    <property type="nucleotide sequence ID" value="NZ_MLCO01000249.1"/>
</dbReference>